<protein>
    <recommendedName>
        <fullName evidence="6">RNA polymerase sigma factor</fullName>
    </recommendedName>
</protein>
<dbReference type="Gene3D" id="1.10.1740.10">
    <property type="match status" value="1"/>
</dbReference>
<dbReference type="RefSeq" id="WP_307601616.1">
    <property type="nucleotide sequence ID" value="NZ_JAUSRD010000021.1"/>
</dbReference>
<name>A0AAW8D641_9BURK</name>
<dbReference type="SUPFAM" id="SSF88659">
    <property type="entry name" value="Sigma3 and sigma4 domains of RNA polymerase sigma factors"/>
    <property type="match status" value="1"/>
</dbReference>
<dbReference type="InterPro" id="IPR013324">
    <property type="entry name" value="RNA_pol_sigma_r3/r4-like"/>
</dbReference>
<comment type="caution">
    <text evidence="9">The sequence shown here is derived from an EMBL/GenBank/DDBJ whole genome shotgun (WGS) entry which is preliminary data.</text>
</comment>
<dbReference type="InterPro" id="IPR013325">
    <property type="entry name" value="RNA_pol_sigma_r2"/>
</dbReference>
<reference evidence="9" key="1">
    <citation type="submission" date="2023-07" db="EMBL/GenBank/DDBJ databases">
        <title>Sorghum-associated microbial communities from plants grown in Nebraska, USA.</title>
        <authorList>
            <person name="Schachtman D."/>
        </authorList>
    </citation>
    <scope>NUCLEOTIDE SEQUENCE</scope>
    <source>
        <strain evidence="9">DS3754</strain>
    </source>
</reference>
<evidence type="ECO:0000313" key="9">
    <source>
        <dbReference type="EMBL" id="MDP9896826.1"/>
    </source>
</evidence>
<feature type="domain" description="RNA polymerase sigma-70 region 2" evidence="7">
    <location>
        <begin position="51"/>
        <end position="118"/>
    </location>
</feature>
<dbReference type="InterPro" id="IPR014284">
    <property type="entry name" value="RNA_pol_sigma-70_dom"/>
</dbReference>
<evidence type="ECO:0000256" key="6">
    <source>
        <dbReference type="RuleBase" id="RU000716"/>
    </source>
</evidence>
<feature type="domain" description="RNA polymerase sigma-70 region 4" evidence="8">
    <location>
        <begin position="155"/>
        <end position="204"/>
    </location>
</feature>
<dbReference type="InterPro" id="IPR036388">
    <property type="entry name" value="WH-like_DNA-bd_sf"/>
</dbReference>
<keyword evidence="4 6" id="KW-0238">DNA-binding</keyword>
<dbReference type="CDD" id="cd06171">
    <property type="entry name" value="Sigma70_r4"/>
    <property type="match status" value="1"/>
</dbReference>
<dbReference type="PANTHER" id="PTHR43133:SF62">
    <property type="entry name" value="RNA POLYMERASE SIGMA FACTOR SIGZ"/>
    <property type="match status" value="1"/>
</dbReference>
<dbReference type="GO" id="GO:0003677">
    <property type="term" value="F:DNA binding"/>
    <property type="evidence" value="ECO:0007669"/>
    <property type="project" value="UniProtKB-KW"/>
</dbReference>
<keyword evidence="5 6" id="KW-0804">Transcription</keyword>
<dbReference type="PANTHER" id="PTHR43133">
    <property type="entry name" value="RNA POLYMERASE ECF-TYPE SIGMA FACTO"/>
    <property type="match status" value="1"/>
</dbReference>
<organism evidence="9 10">
    <name type="scientific">Variovorax boronicumulans</name>
    <dbReference type="NCBI Taxonomy" id="436515"/>
    <lineage>
        <taxon>Bacteria</taxon>
        <taxon>Pseudomonadati</taxon>
        <taxon>Pseudomonadota</taxon>
        <taxon>Betaproteobacteria</taxon>
        <taxon>Burkholderiales</taxon>
        <taxon>Comamonadaceae</taxon>
        <taxon>Variovorax</taxon>
    </lineage>
</organism>
<evidence type="ECO:0000259" key="7">
    <source>
        <dbReference type="Pfam" id="PF04542"/>
    </source>
</evidence>
<dbReference type="GO" id="GO:0006352">
    <property type="term" value="P:DNA-templated transcription initiation"/>
    <property type="evidence" value="ECO:0007669"/>
    <property type="project" value="InterPro"/>
</dbReference>
<dbReference type="InterPro" id="IPR039425">
    <property type="entry name" value="RNA_pol_sigma-70-like"/>
</dbReference>
<evidence type="ECO:0000256" key="5">
    <source>
        <dbReference type="ARBA" id="ARBA00023163"/>
    </source>
</evidence>
<dbReference type="Gene3D" id="1.10.10.10">
    <property type="entry name" value="Winged helix-like DNA-binding domain superfamily/Winged helix DNA-binding domain"/>
    <property type="match status" value="1"/>
</dbReference>
<evidence type="ECO:0000256" key="1">
    <source>
        <dbReference type="ARBA" id="ARBA00010641"/>
    </source>
</evidence>
<dbReference type="Pfam" id="PF04545">
    <property type="entry name" value="Sigma70_r4"/>
    <property type="match status" value="1"/>
</dbReference>
<dbReference type="AlphaFoldDB" id="A0AAW8D641"/>
<evidence type="ECO:0000256" key="3">
    <source>
        <dbReference type="ARBA" id="ARBA00023082"/>
    </source>
</evidence>
<dbReference type="InterPro" id="IPR007630">
    <property type="entry name" value="RNA_pol_sigma70_r4"/>
</dbReference>
<dbReference type="GO" id="GO:0016987">
    <property type="term" value="F:sigma factor activity"/>
    <property type="evidence" value="ECO:0007669"/>
    <property type="project" value="UniProtKB-KW"/>
</dbReference>
<gene>
    <name evidence="9" type="ORF">J2W31_005967</name>
</gene>
<dbReference type="PROSITE" id="PS01063">
    <property type="entry name" value="SIGMA70_ECF"/>
    <property type="match status" value="1"/>
</dbReference>
<keyword evidence="3 6" id="KW-0731">Sigma factor</keyword>
<dbReference type="EMBL" id="JAUSRD010000021">
    <property type="protein sequence ID" value="MDP9896826.1"/>
    <property type="molecule type" value="Genomic_DNA"/>
</dbReference>
<dbReference type="InterPro" id="IPR007627">
    <property type="entry name" value="RNA_pol_sigma70_r2"/>
</dbReference>
<evidence type="ECO:0000256" key="4">
    <source>
        <dbReference type="ARBA" id="ARBA00023125"/>
    </source>
</evidence>
<comment type="similarity">
    <text evidence="1 6">Belongs to the sigma-70 factor family. ECF subfamily.</text>
</comment>
<sequence>MITGHPAAAKSPWLSIVTKDQQRGAMPTNEELSGWLQAVARAGDKQAFAALFKHFAPRVKSFLKMCGASDTLAEELTQETMVNVWRKAGTFDPQRAAPSTWIFSIARNHRVDHLRRRGNHLLADEENLTDLVPDPAPSPADQVLAGEREARVRHAMSQLSPGQRQLLHLSFFEEHAHARIAHDLDLPLGTVKSRIRLAVARLRQLLEGLDR</sequence>
<dbReference type="SUPFAM" id="SSF88946">
    <property type="entry name" value="Sigma2 domain of RNA polymerase sigma factors"/>
    <property type="match status" value="1"/>
</dbReference>
<dbReference type="InterPro" id="IPR000838">
    <property type="entry name" value="RNA_pol_sigma70_ECF_CS"/>
</dbReference>
<dbReference type="Pfam" id="PF04542">
    <property type="entry name" value="Sigma70_r2"/>
    <property type="match status" value="1"/>
</dbReference>
<proteinExistence type="inferred from homology"/>
<accession>A0AAW8D641</accession>
<dbReference type="NCBIfam" id="TIGR02937">
    <property type="entry name" value="sigma70-ECF"/>
    <property type="match status" value="1"/>
</dbReference>
<evidence type="ECO:0000313" key="10">
    <source>
        <dbReference type="Proteomes" id="UP001242045"/>
    </source>
</evidence>
<evidence type="ECO:0000259" key="8">
    <source>
        <dbReference type="Pfam" id="PF04545"/>
    </source>
</evidence>
<evidence type="ECO:0000256" key="2">
    <source>
        <dbReference type="ARBA" id="ARBA00023015"/>
    </source>
</evidence>
<keyword evidence="2 6" id="KW-0805">Transcription regulation</keyword>
<dbReference type="Proteomes" id="UP001242045">
    <property type="component" value="Unassembled WGS sequence"/>
</dbReference>